<reference evidence="2" key="1">
    <citation type="journal article" date="2014" name="Science">
        <title>The coffee genome provides insight into the convergent evolution of caffeine biosynthesis.</title>
        <authorList>
            <person name="Denoeud F."/>
            <person name="Carretero-Paulet L."/>
            <person name="Dereeper A."/>
            <person name="Droc G."/>
            <person name="Guyot R."/>
            <person name="Pietrella M."/>
            <person name="Zheng C."/>
            <person name="Alberti A."/>
            <person name="Anthony F."/>
            <person name="Aprea G."/>
            <person name="Aury J.M."/>
            <person name="Bento P."/>
            <person name="Bernard M."/>
            <person name="Bocs S."/>
            <person name="Campa C."/>
            <person name="Cenci A."/>
            <person name="Combes M.C."/>
            <person name="Crouzillat D."/>
            <person name="Da Silva C."/>
            <person name="Daddiego L."/>
            <person name="De Bellis F."/>
            <person name="Dussert S."/>
            <person name="Garsmeur O."/>
            <person name="Gayraud T."/>
            <person name="Guignon V."/>
            <person name="Jahn K."/>
            <person name="Jamilloux V."/>
            <person name="Joet T."/>
            <person name="Labadie K."/>
            <person name="Lan T."/>
            <person name="Leclercq J."/>
            <person name="Lepelley M."/>
            <person name="Leroy T."/>
            <person name="Li L.T."/>
            <person name="Librado P."/>
            <person name="Lopez L."/>
            <person name="Munoz A."/>
            <person name="Noel B."/>
            <person name="Pallavicini A."/>
            <person name="Perrotta G."/>
            <person name="Poncet V."/>
            <person name="Pot D."/>
            <person name="Priyono X."/>
            <person name="Rigoreau M."/>
            <person name="Rouard M."/>
            <person name="Rozas J."/>
            <person name="Tranchant-Dubreuil C."/>
            <person name="VanBuren R."/>
            <person name="Zhang Q."/>
            <person name="Andrade A.C."/>
            <person name="Argout X."/>
            <person name="Bertrand B."/>
            <person name="de Kochko A."/>
            <person name="Graziosi G."/>
            <person name="Henry R.J."/>
            <person name="Jayarama X."/>
            <person name="Ming R."/>
            <person name="Nagai C."/>
            <person name="Rounsley S."/>
            <person name="Sankoff D."/>
            <person name="Giuliano G."/>
            <person name="Albert V.A."/>
            <person name="Wincker P."/>
            <person name="Lashermes P."/>
        </authorList>
    </citation>
    <scope>NUCLEOTIDE SEQUENCE [LARGE SCALE GENOMIC DNA]</scope>
    <source>
        <strain evidence="2">cv. DH200-94</strain>
    </source>
</reference>
<dbReference type="STRING" id="49390.A0A068V9B1"/>
<evidence type="ECO:0000313" key="2">
    <source>
        <dbReference type="Proteomes" id="UP000295252"/>
    </source>
</evidence>
<sequence>MFLTVDAICLNWLQEALEPAFQRAGQRIGTEIWKIENFQPIPLQKSDHRKFYSGDSYIVLQVHIASNISSFVSYFWALFLQIECL</sequence>
<dbReference type="Gramene" id="CDP17340">
    <property type="protein sequence ID" value="CDP17340"/>
    <property type="gene ID" value="GSCOC_T00009669001"/>
</dbReference>
<dbReference type="Gene3D" id="3.40.20.10">
    <property type="entry name" value="Severin"/>
    <property type="match status" value="1"/>
</dbReference>
<protein>
    <submittedName>
        <fullName evidence="1">Uncharacterized protein</fullName>
    </submittedName>
</protein>
<dbReference type="OrthoDB" id="6375767at2759"/>
<dbReference type="EMBL" id="HG739239">
    <property type="protein sequence ID" value="CDP17340.1"/>
    <property type="molecule type" value="Genomic_DNA"/>
</dbReference>
<dbReference type="Proteomes" id="UP000295252">
    <property type="component" value="Chromosome I"/>
</dbReference>
<dbReference type="PhylomeDB" id="A0A068V9B1"/>
<gene>
    <name evidence="1" type="ORF">GSCOC_T00009669001</name>
</gene>
<organism evidence="1 2">
    <name type="scientific">Coffea canephora</name>
    <name type="common">Robusta coffee</name>
    <dbReference type="NCBI Taxonomy" id="49390"/>
    <lineage>
        <taxon>Eukaryota</taxon>
        <taxon>Viridiplantae</taxon>
        <taxon>Streptophyta</taxon>
        <taxon>Embryophyta</taxon>
        <taxon>Tracheophyta</taxon>
        <taxon>Spermatophyta</taxon>
        <taxon>Magnoliopsida</taxon>
        <taxon>eudicotyledons</taxon>
        <taxon>Gunneridae</taxon>
        <taxon>Pentapetalae</taxon>
        <taxon>asterids</taxon>
        <taxon>lamiids</taxon>
        <taxon>Gentianales</taxon>
        <taxon>Rubiaceae</taxon>
        <taxon>Ixoroideae</taxon>
        <taxon>Gardenieae complex</taxon>
        <taxon>Bertiereae - Coffeeae clade</taxon>
        <taxon>Coffeeae</taxon>
        <taxon>Coffea</taxon>
    </lineage>
</organism>
<keyword evidence="2" id="KW-1185">Reference proteome</keyword>
<dbReference type="InterPro" id="IPR029006">
    <property type="entry name" value="ADF-H/Gelsolin-like_dom_sf"/>
</dbReference>
<proteinExistence type="predicted"/>
<evidence type="ECO:0000313" key="1">
    <source>
        <dbReference type="EMBL" id="CDP17340.1"/>
    </source>
</evidence>
<dbReference type="AlphaFoldDB" id="A0A068V9B1"/>
<dbReference type="InParanoid" id="A0A068V9B1"/>
<dbReference type="SUPFAM" id="SSF55753">
    <property type="entry name" value="Actin depolymerizing proteins"/>
    <property type="match status" value="1"/>
</dbReference>
<name>A0A068V9B1_COFCA</name>
<accession>A0A068V9B1</accession>